<sequence length="537" mass="61158">MFTEVTPPEQDPRWIDLLRRVAEAFDDLTLKRGYQYYKQGRIELSDPEEMRHLAAEVAGTETYRTHVDTEALADSRCSCPVGRPCKHMAAVLMEWSGYHGYPVPALANAKTLASRPQAATSGRQQNADIERLASDAARIPDLSVQAWLDLFDRCLAPIAGQVRNTQYVKQALGLFYKIKPALPPVAERLFELNALLFLMRHAAETQSNPALGPNSYLGYFTHLAVTDLHEAAMGCLDRPLPAEDEPLARDRLLQTVDILRTAMLAPGPTQDYDLKHYGRLWETWLAPPYGGDAWYEEELRKLEAAKSGLPAQSGSAWNAAVLRMRFALADDDRALALLRDQAGRLGSAQVAMLAEMLGELARMQEWQRLLRWLTELGPLMSGRRLQELETYAGLWDAVVAKLPEAEPRMWETFEAMLPSSQAIYEDRLLGAGRYEEWIDIQLSFGRDPLDYRATELAPLEKAAPHALLPFYHQAVERYVTMKNRASYKSAVKLLKRLAKLYKKMKREERWIEFYELFELRHSRLRALQEELRKGKLS</sequence>
<gene>
    <name evidence="3" type="ORF">KB449_26935</name>
</gene>
<keyword evidence="1" id="KW-0863">Zinc-finger</keyword>
<keyword evidence="4" id="KW-1185">Reference proteome</keyword>
<evidence type="ECO:0000313" key="3">
    <source>
        <dbReference type="EMBL" id="MDI4648619.1"/>
    </source>
</evidence>
<dbReference type="Pfam" id="PF04434">
    <property type="entry name" value="SWIM"/>
    <property type="match status" value="1"/>
</dbReference>
<evidence type="ECO:0000259" key="2">
    <source>
        <dbReference type="PROSITE" id="PS50966"/>
    </source>
</evidence>
<reference evidence="3" key="1">
    <citation type="submission" date="2023-04" db="EMBL/GenBank/DDBJ databases">
        <title>Comparative genomic analysis of Cohnella hashimotonis sp. nov., isolated from the International Space Station.</title>
        <authorList>
            <person name="Venkateswaran K."/>
            <person name="Simpson A."/>
        </authorList>
    </citation>
    <scope>NUCLEOTIDE SEQUENCE</scope>
    <source>
        <strain evidence="3">F6_2S_P_1</strain>
    </source>
</reference>
<protein>
    <submittedName>
        <fullName evidence="3">SWIM zinc finger family protein</fullName>
    </submittedName>
</protein>
<keyword evidence="1" id="KW-0862">Zinc</keyword>
<dbReference type="Proteomes" id="UP001161691">
    <property type="component" value="Unassembled WGS sequence"/>
</dbReference>
<dbReference type="InterPro" id="IPR007527">
    <property type="entry name" value="Znf_SWIM"/>
</dbReference>
<proteinExistence type="predicted"/>
<organism evidence="3 4">
    <name type="scientific">Cohnella hashimotonis</name>
    <dbReference type="NCBI Taxonomy" id="2826895"/>
    <lineage>
        <taxon>Bacteria</taxon>
        <taxon>Bacillati</taxon>
        <taxon>Bacillota</taxon>
        <taxon>Bacilli</taxon>
        <taxon>Bacillales</taxon>
        <taxon>Paenibacillaceae</taxon>
        <taxon>Cohnella</taxon>
    </lineage>
</organism>
<name>A0ABT6TP32_9BACL</name>
<dbReference type="EMBL" id="JAGRPV010000001">
    <property type="protein sequence ID" value="MDI4648619.1"/>
    <property type="molecule type" value="Genomic_DNA"/>
</dbReference>
<feature type="domain" description="SWIM-type" evidence="2">
    <location>
        <begin position="63"/>
        <end position="96"/>
    </location>
</feature>
<evidence type="ECO:0000313" key="4">
    <source>
        <dbReference type="Proteomes" id="UP001161691"/>
    </source>
</evidence>
<keyword evidence="1" id="KW-0479">Metal-binding</keyword>
<comment type="caution">
    <text evidence="3">The sequence shown here is derived from an EMBL/GenBank/DDBJ whole genome shotgun (WGS) entry which is preliminary data.</text>
</comment>
<dbReference type="PROSITE" id="PS50966">
    <property type="entry name" value="ZF_SWIM"/>
    <property type="match status" value="1"/>
</dbReference>
<dbReference type="RefSeq" id="WP_282911320.1">
    <property type="nucleotide sequence ID" value="NZ_JAGRPV010000001.1"/>
</dbReference>
<evidence type="ECO:0000256" key="1">
    <source>
        <dbReference type="PROSITE-ProRule" id="PRU00325"/>
    </source>
</evidence>
<accession>A0ABT6TP32</accession>